<evidence type="ECO:0008006" key="5">
    <source>
        <dbReference type="Google" id="ProtNLM"/>
    </source>
</evidence>
<comment type="caution">
    <text evidence="3">The sequence shown here is derived from an EMBL/GenBank/DDBJ whole genome shotgun (WGS) entry which is preliminary data.</text>
</comment>
<protein>
    <recommendedName>
        <fullName evidence="5">MFS transporter</fullName>
    </recommendedName>
</protein>
<evidence type="ECO:0000256" key="2">
    <source>
        <dbReference type="SAM" id="Phobius"/>
    </source>
</evidence>
<feature type="region of interest" description="Disordered" evidence="1">
    <location>
        <begin position="112"/>
        <end position="132"/>
    </location>
</feature>
<keyword evidence="4" id="KW-1185">Reference proteome</keyword>
<reference evidence="4" key="1">
    <citation type="journal article" date="2019" name="Int. J. Syst. Evol. Microbiol.">
        <title>The Global Catalogue of Microorganisms (GCM) 10K type strain sequencing project: providing services to taxonomists for standard genome sequencing and annotation.</title>
        <authorList>
            <consortium name="The Broad Institute Genomics Platform"/>
            <consortium name="The Broad Institute Genome Sequencing Center for Infectious Disease"/>
            <person name="Wu L."/>
            <person name="Ma J."/>
        </authorList>
    </citation>
    <scope>NUCLEOTIDE SEQUENCE [LARGE SCALE GENOMIC DNA]</scope>
    <source>
        <strain evidence="4">KCTC 3913</strain>
    </source>
</reference>
<keyword evidence="2" id="KW-1133">Transmembrane helix</keyword>
<evidence type="ECO:0000313" key="4">
    <source>
        <dbReference type="Proteomes" id="UP001597506"/>
    </source>
</evidence>
<evidence type="ECO:0000313" key="3">
    <source>
        <dbReference type="EMBL" id="MFD2681451.1"/>
    </source>
</evidence>
<gene>
    <name evidence="3" type="ORF">ACFSUL_11910</name>
</gene>
<feature type="transmembrane region" description="Helical" evidence="2">
    <location>
        <begin position="53"/>
        <end position="71"/>
    </location>
</feature>
<dbReference type="EMBL" id="JBHUMF010000030">
    <property type="protein sequence ID" value="MFD2681451.1"/>
    <property type="molecule type" value="Genomic_DNA"/>
</dbReference>
<sequence length="255" mass="29176">MYIYLFAILVFIMLIPILYFIPTVFSVKGKVGFASIALCFSVLSIFAKTQYSWWIVGVLLLLLLVVTSYLIDQRFTSVFFETIDSNEEAIENPVDINNKVKIEINNDSEGLVEQNEKSDMKSEEKLSSNEELEGLAEEESTFLATFRDEATATKEVEMDKEQLLASEKEGIEIIVENEAKPMTIAMDDLSEAFIHQQEKPSTVIEEFSADNKIEDIKTDTPVMDPVKEEEEDLEEWLERVSLEDIDVEKSDKRDK</sequence>
<proteinExistence type="predicted"/>
<organism evidence="3 4">
    <name type="scientific">Bacillus seohaeanensis</name>
    <dbReference type="NCBI Taxonomy" id="284580"/>
    <lineage>
        <taxon>Bacteria</taxon>
        <taxon>Bacillati</taxon>
        <taxon>Bacillota</taxon>
        <taxon>Bacilli</taxon>
        <taxon>Bacillales</taxon>
        <taxon>Bacillaceae</taxon>
        <taxon>Bacillus</taxon>
    </lineage>
</organism>
<evidence type="ECO:0000256" key="1">
    <source>
        <dbReference type="SAM" id="MobiDB-lite"/>
    </source>
</evidence>
<name>A0ABW5RTP7_9BACI</name>
<dbReference type="RefSeq" id="WP_377935678.1">
    <property type="nucleotide sequence ID" value="NZ_JBHUMF010000030.1"/>
</dbReference>
<keyword evidence="2" id="KW-0472">Membrane</keyword>
<dbReference type="Proteomes" id="UP001597506">
    <property type="component" value="Unassembled WGS sequence"/>
</dbReference>
<keyword evidence="2" id="KW-0812">Transmembrane</keyword>
<feature type="transmembrane region" description="Helical" evidence="2">
    <location>
        <begin position="6"/>
        <end position="24"/>
    </location>
</feature>
<accession>A0ABW5RTP7</accession>
<feature type="transmembrane region" description="Helical" evidence="2">
    <location>
        <begin position="31"/>
        <end position="47"/>
    </location>
</feature>
<feature type="compositionally biased region" description="Basic and acidic residues" evidence="1">
    <location>
        <begin position="114"/>
        <end position="128"/>
    </location>
</feature>